<dbReference type="RefSeq" id="WP_243377743.1">
    <property type="nucleotide sequence ID" value="NZ_JAKZJU020000001.1"/>
</dbReference>
<reference evidence="11" key="1">
    <citation type="submission" date="2023-03" db="EMBL/GenBank/DDBJ databases">
        <title>Mesosutterella sp. nov. isolated from porcine feces.</title>
        <authorList>
            <person name="Yu S."/>
        </authorList>
    </citation>
    <scope>NUCLEOTIDE SEQUENCE</scope>
    <source>
        <strain evidence="11">AGMB02718</strain>
    </source>
</reference>
<dbReference type="Proteomes" id="UP001165481">
    <property type="component" value="Unassembled WGS sequence"/>
</dbReference>
<organism evidence="11 12">
    <name type="scientific">Mesosutterella faecium</name>
    <dbReference type="NCBI Taxonomy" id="2925194"/>
    <lineage>
        <taxon>Bacteria</taxon>
        <taxon>Pseudomonadati</taxon>
        <taxon>Pseudomonadota</taxon>
        <taxon>Betaproteobacteria</taxon>
        <taxon>Burkholderiales</taxon>
        <taxon>Sutterellaceae</taxon>
        <taxon>Mesosutterella</taxon>
    </lineage>
</organism>
<evidence type="ECO:0000256" key="8">
    <source>
        <dbReference type="ARBA" id="ARBA00039168"/>
    </source>
</evidence>
<keyword evidence="12" id="KW-1185">Reference proteome</keyword>
<comment type="similarity">
    <text evidence="7">Belongs to the drug/metabolite transporter (DMT) superfamily. Small multidrug resistance (SMR) (TC 2.A.7.1) family. Gdx/SugE subfamily.</text>
</comment>
<dbReference type="SUPFAM" id="SSF103481">
    <property type="entry name" value="Multidrug resistance efflux transporter EmrE"/>
    <property type="match status" value="1"/>
</dbReference>
<dbReference type="Gene3D" id="1.10.3730.20">
    <property type="match status" value="1"/>
</dbReference>
<dbReference type="Pfam" id="PF00893">
    <property type="entry name" value="Multi_Drug_Res"/>
    <property type="match status" value="1"/>
</dbReference>
<evidence type="ECO:0000256" key="1">
    <source>
        <dbReference type="ARBA" id="ARBA00004651"/>
    </source>
</evidence>
<keyword evidence="2" id="KW-0813">Transport</keyword>
<keyword evidence="6 10" id="KW-0472">Membrane</keyword>
<evidence type="ECO:0000256" key="6">
    <source>
        <dbReference type="ARBA" id="ARBA00023136"/>
    </source>
</evidence>
<feature type="transmembrane region" description="Helical" evidence="10">
    <location>
        <begin position="57"/>
        <end position="78"/>
    </location>
</feature>
<evidence type="ECO:0000256" key="2">
    <source>
        <dbReference type="ARBA" id="ARBA00022448"/>
    </source>
</evidence>
<sequence length="104" mass="10944">MSWAYLFIAGLCEIWWAVGLKFTEGFTKLVPSAVTIVGMIASFYFLSGAVKTLPLGIAYAIWTGIGSVGTIVVSVLLFGDELTLGQIGCLVMIVGGIVGLRLLG</sequence>
<feature type="transmembrane region" description="Helical" evidence="10">
    <location>
        <begin position="29"/>
        <end position="50"/>
    </location>
</feature>
<dbReference type="PANTHER" id="PTHR30561:SF0">
    <property type="entry name" value="GUANIDINIUM EXPORTER"/>
    <property type="match status" value="1"/>
</dbReference>
<keyword evidence="5 10" id="KW-1133">Transmembrane helix</keyword>
<evidence type="ECO:0000256" key="9">
    <source>
        <dbReference type="RuleBase" id="RU003942"/>
    </source>
</evidence>
<evidence type="ECO:0000313" key="11">
    <source>
        <dbReference type="EMBL" id="MDL2059685.1"/>
    </source>
</evidence>
<gene>
    <name evidence="11" type="ORF">MUN46_007070</name>
</gene>
<comment type="subcellular location">
    <subcellularLocation>
        <location evidence="1 9">Cell membrane</location>
        <topology evidence="1 9">Multi-pass membrane protein</topology>
    </subcellularLocation>
</comment>
<evidence type="ECO:0000256" key="10">
    <source>
        <dbReference type="SAM" id="Phobius"/>
    </source>
</evidence>
<accession>A0ABT7IP02</accession>
<evidence type="ECO:0000256" key="3">
    <source>
        <dbReference type="ARBA" id="ARBA00022475"/>
    </source>
</evidence>
<evidence type="ECO:0000256" key="4">
    <source>
        <dbReference type="ARBA" id="ARBA00022692"/>
    </source>
</evidence>
<dbReference type="InterPro" id="IPR000390">
    <property type="entry name" value="Small_drug/metabolite_transptr"/>
</dbReference>
<proteinExistence type="inferred from homology"/>
<dbReference type="InterPro" id="IPR045324">
    <property type="entry name" value="Small_multidrug_res"/>
</dbReference>
<keyword evidence="4 9" id="KW-0812">Transmembrane</keyword>
<protein>
    <recommendedName>
        <fullName evidence="8">Guanidinium exporter</fullName>
    </recommendedName>
</protein>
<keyword evidence="3" id="KW-1003">Cell membrane</keyword>
<comment type="caution">
    <text evidence="11">The sequence shown here is derived from an EMBL/GenBank/DDBJ whole genome shotgun (WGS) entry which is preliminary data.</text>
</comment>
<dbReference type="InterPro" id="IPR037185">
    <property type="entry name" value="EmrE-like"/>
</dbReference>
<dbReference type="EMBL" id="JAKZJU020000001">
    <property type="protein sequence ID" value="MDL2059685.1"/>
    <property type="molecule type" value="Genomic_DNA"/>
</dbReference>
<dbReference type="PANTHER" id="PTHR30561">
    <property type="entry name" value="SMR FAMILY PROTON-DEPENDENT DRUG EFFLUX TRANSPORTER SUGE"/>
    <property type="match status" value="1"/>
</dbReference>
<evidence type="ECO:0000256" key="7">
    <source>
        <dbReference type="ARBA" id="ARBA00038151"/>
    </source>
</evidence>
<evidence type="ECO:0000313" key="12">
    <source>
        <dbReference type="Proteomes" id="UP001165481"/>
    </source>
</evidence>
<name>A0ABT7IP02_9BURK</name>
<evidence type="ECO:0000256" key="5">
    <source>
        <dbReference type="ARBA" id="ARBA00022989"/>
    </source>
</evidence>
<feature type="transmembrane region" description="Helical" evidence="10">
    <location>
        <begin position="84"/>
        <end position="103"/>
    </location>
</feature>